<sequence length="472" mass="52766">MVQEIALAKRATLYCGSAEAEWSDFAVAVSLFETAETKGHLISKSIMNSPLFNHVADFLGEIKSLGATRLVDATSNLFRKSDTGQVLERLSTLDALISNLSVFEASRAHDVIYAVLVLAKGTHMSAMVNGQRQTRNNYEAQTSVRSEPMSATQQRLAKSVTRKLEKRVDESRFTIDYDRPFFNVCKDFLTFTIHGSKSLDIICRPWVPVEGFTDGDPPPSWLLTMNKTAFGLRHDGSYSRKHADTLVGTPGVGKRNYSASGSLEVTDKWRFGENNKARSMYAEGFVIDEVEDKKPSAMEGIIPHAWLDIGGWTERSALPPDAFWRTLIADRGPNGLNPPAFYPLACKSALNKSVEGSNISTGTLVHNGKSDIVAEFLRRVHEVIWMKRLINTKHELLGMGPDTTKRRDLICILYGYNVPVILRPQKDEKTGEAYFQFVGECYVHGIMDGEAFESARSRSPEREIDKKVFEIR</sequence>
<dbReference type="AlphaFoldDB" id="A0AAD9ZFZ7"/>
<comment type="caution">
    <text evidence="1">The sequence shown here is derived from an EMBL/GenBank/DDBJ whole genome shotgun (WGS) entry which is preliminary data.</text>
</comment>
<proteinExistence type="predicted"/>
<evidence type="ECO:0000313" key="1">
    <source>
        <dbReference type="EMBL" id="KAK3178484.1"/>
    </source>
</evidence>
<evidence type="ECO:0000313" key="2">
    <source>
        <dbReference type="Proteomes" id="UP001276659"/>
    </source>
</evidence>
<name>A0AAD9ZFZ7_9LECA</name>
<gene>
    <name evidence="1" type="ORF">OEA41_000620</name>
</gene>
<dbReference type="Pfam" id="PF26639">
    <property type="entry name" value="Het-6_barrel"/>
    <property type="match status" value="1"/>
</dbReference>
<dbReference type="InterPro" id="IPR052895">
    <property type="entry name" value="HetReg/Transcr_Mod"/>
</dbReference>
<organism evidence="1 2">
    <name type="scientific">Lepraria neglecta</name>
    <dbReference type="NCBI Taxonomy" id="209136"/>
    <lineage>
        <taxon>Eukaryota</taxon>
        <taxon>Fungi</taxon>
        <taxon>Dikarya</taxon>
        <taxon>Ascomycota</taxon>
        <taxon>Pezizomycotina</taxon>
        <taxon>Lecanoromycetes</taxon>
        <taxon>OSLEUM clade</taxon>
        <taxon>Lecanoromycetidae</taxon>
        <taxon>Lecanorales</taxon>
        <taxon>Lecanorineae</taxon>
        <taxon>Stereocaulaceae</taxon>
        <taxon>Lepraria</taxon>
    </lineage>
</organism>
<dbReference type="PANTHER" id="PTHR24148:SF64">
    <property type="entry name" value="HETEROKARYON INCOMPATIBILITY DOMAIN-CONTAINING PROTEIN"/>
    <property type="match status" value="1"/>
</dbReference>
<reference evidence="1" key="1">
    <citation type="submission" date="2022-11" db="EMBL/GenBank/DDBJ databases">
        <title>Chromosomal genome sequence assembly and mating type (MAT) locus characterization of the leprose asexual lichenized fungus Lepraria neglecta (Nyl.) Erichsen.</title>
        <authorList>
            <person name="Allen J.L."/>
            <person name="Pfeffer B."/>
        </authorList>
    </citation>
    <scope>NUCLEOTIDE SEQUENCE</scope>
    <source>
        <strain evidence="1">Allen 5258</strain>
    </source>
</reference>
<dbReference type="Proteomes" id="UP001276659">
    <property type="component" value="Unassembled WGS sequence"/>
</dbReference>
<protein>
    <submittedName>
        <fullName evidence="1">Uncharacterized protein</fullName>
    </submittedName>
</protein>
<dbReference type="PANTHER" id="PTHR24148">
    <property type="entry name" value="ANKYRIN REPEAT DOMAIN-CONTAINING PROTEIN 39 HOMOLOG-RELATED"/>
    <property type="match status" value="1"/>
</dbReference>
<dbReference type="EMBL" id="JASNWA010000003">
    <property type="protein sequence ID" value="KAK3178484.1"/>
    <property type="molecule type" value="Genomic_DNA"/>
</dbReference>
<keyword evidence="2" id="KW-1185">Reference proteome</keyword>
<accession>A0AAD9ZFZ7</accession>